<dbReference type="Proteomes" id="UP000215545">
    <property type="component" value="Unassembled WGS sequence"/>
</dbReference>
<name>A0ABX4E3X1_9BACI</name>
<dbReference type="Gene3D" id="3.30.1340.10">
    <property type="entry name" value="HPr-like"/>
    <property type="match status" value="1"/>
</dbReference>
<keyword evidence="3" id="KW-1185">Reference proteome</keyword>
<dbReference type="InterPro" id="IPR000032">
    <property type="entry name" value="HPr-like"/>
</dbReference>
<dbReference type="RefSeq" id="WP_052698391.1">
    <property type="nucleotide sequence ID" value="NZ_FTLX01000015.1"/>
</dbReference>
<comment type="caution">
    <text evidence="2">The sequence shown here is derived from an EMBL/GenBank/DDBJ whole genome shotgun (WGS) entry which is preliminary data.</text>
</comment>
<sequence>MMEMVECCVNIAAGTGFARLAVKLSETARLYTADLFVQYEDKTVHIKGCAESIMDVMALPIKPGVCIQLKAVGIDEQKALQAAKMHMKN</sequence>
<evidence type="ECO:0000259" key="1">
    <source>
        <dbReference type="PROSITE" id="PS51350"/>
    </source>
</evidence>
<evidence type="ECO:0000313" key="2">
    <source>
        <dbReference type="EMBL" id="OXS73428.1"/>
    </source>
</evidence>
<dbReference type="EMBL" id="MWSK01000015">
    <property type="protein sequence ID" value="OXS73428.1"/>
    <property type="molecule type" value="Genomic_DNA"/>
</dbReference>
<protein>
    <recommendedName>
        <fullName evidence="1">HPr domain-containing protein</fullName>
    </recommendedName>
</protein>
<accession>A0ABX4E3X1</accession>
<dbReference type="SUPFAM" id="SSF55594">
    <property type="entry name" value="HPr-like"/>
    <property type="match status" value="1"/>
</dbReference>
<feature type="domain" description="HPr" evidence="1">
    <location>
        <begin position="4"/>
        <end position="89"/>
    </location>
</feature>
<dbReference type="PROSITE" id="PS51350">
    <property type="entry name" value="PTS_HPR_DOM"/>
    <property type="match status" value="1"/>
</dbReference>
<reference evidence="3" key="1">
    <citation type="submission" date="2017-03" db="EMBL/GenBank/DDBJ databases">
        <title>Bacillus sp. V-88(T) DSM27956, whole genome shotgun sequencing project.</title>
        <authorList>
            <person name="Dastager S.G."/>
            <person name="Neurgaonkar P.S."/>
            <person name="Dharne M.S."/>
        </authorList>
    </citation>
    <scope>NUCLEOTIDE SEQUENCE [LARGE SCALE GENOMIC DNA]</scope>
    <source>
        <strain evidence="3">DSM 25145</strain>
    </source>
</reference>
<organism evidence="2 3">
    <name type="scientific">Domibacillus enclensis</name>
    <dbReference type="NCBI Taxonomy" id="1017273"/>
    <lineage>
        <taxon>Bacteria</taxon>
        <taxon>Bacillati</taxon>
        <taxon>Bacillota</taxon>
        <taxon>Bacilli</taxon>
        <taxon>Bacillales</taxon>
        <taxon>Bacillaceae</taxon>
        <taxon>Domibacillus</taxon>
    </lineage>
</organism>
<dbReference type="InterPro" id="IPR035895">
    <property type="entry name" value="HPr-like_sf"/>
</dbReference>
<evidence type="ECO:0000313" key="3">
    <source>
        <dbReference type="Proteomes" id="UP000215545"/>
    </source>
</evidence>
<gene>
    <name evidence="2" type="ORF">B1B05_18450</name>
</gene>
<dbReference type="Pfam" id="PF00381">
    <property type="entry name" value="PTS-HPr"/>
    <property type="match status" value="1"/>
</dbReference>
<proteinExistence type="predicted"/>